<dbReference type="GO" id="GO:0003677">
    <property type="term" value="F:DNA binding"/>
    <property type="evidence" value="ECO:0007669"/>
    <property type="project" value="InterPro"/>
</dbReference>
<dbReference type="Pfam" id="PF01381">
    <property type="entry name" value="HTH_3"/>
    <property type="match status" value="1"/>
</dbReference>
<dbReference type="CDD" id="cd00093">
    <property type="entry name" value="HTH_XRE"/>
    <property type="match status" value="1"/>
</dbReference>
<dbReference type="Gene3D" id="3.30.450.180">
    <property type="match status" value="1"/>
</dbReference>
<name>A0A3B0Z2G7_9ZZZZ</name>
<dbReference type="InterPro" id="IPR001387">
    <property type="entry name" value="Cro/C1-type_HTH"/>
</dbReference>
<dbReference type="PANTHER" id="PTHR35010:SF4">
    <property type="entry name" value="BLL5781 PROTEIN"/>
    <property type="match status" value="1"/>
</dbReference>
<sequence>MRVIFSITLEVIKTRKMTKIRLETINPFGEQLRFWRKSKGFSQLDLAVDAEVSSKHISFLETGRNKPSRSMVLLLSGTLELPLRSRNDLLLSAGFSENYSRTPIHEKEMTSIRNILEMMLAKHEPYPAVVLDWGWNVLMGNDGYNNILESVKSLRADFSTSSNIVELIFDPKGLKPFISNWEEVASFAIQRLHREKMENKNRHEVLLERLLSYPGTPLHWRSLNFKESSKPIVYVEFKIGEVALKFFTTLSSFGTPIDVTAEEIVIEQYFPADEATKLFFEKNK</sequence>
<reference evidence="2" key="1">
    <citation type="submission" date="2018-06" db="EMBL/GenBank/DDBJ databases">
        <authorList>
            <person name="Zhirakovskaya E."/>
        </authorList>
    </citation>
    <scope>NUCLEOTIDE SEQUENCE</scope>
</reference>
<dbReference type="Gene3D" id="1.10.260.40">
    <property type="entry name" value="lambda repressor-like DNA-binding domains"/>
    <property type="match status" value="1"/>
</dbReference>
<proteinExistence type="predicted"/>
<dbReference type="PROSITE" id="PS50943">
    <property type="entry name" value="HTH_CROC1"/>
    <property type="match status" value="1"/>
</dbReference>
<gene>
    <name evidence="2" type="ORF">MNBD_GAMMA16-447</name>
</gene>
<feature type="domain" description="HTH cro/C1-type" evidence="1">
    <location>
        <begin position="32"/>
        <end position="86"/>
    </location>
</feature>
<dbReference type="EMBL" id="UOFO01000002">
    <property type="protein sequence ID" value="VAW83150.1"/>
    <property type="molecule type" value="Genomic_DNA"/>
</dbReference>
<dbReference type="InterPro" id="IPR041413">
    <property type="entry name" value="MLTR_LBD"/>
</dbReference>
<dbReference type="SUPFAM" id="SSF47413">
    <property type="entry name" value="lambda repressor-like DNA-binding domains"/>
    <property type="match status" value="1"/>
</dbReference>
<protein>
    <submittedName>
        <fullName evidence="2">Bll5781 protein</fullName>
    </submittedName>
</protein>
<evidence type="ECO:0000313" key="2">
    <source>
        <dbReference type="EMBL" id="VAW83150.1"/>
    </source>
</evidence>
<dbReference type="PANTHER" id="PTHR35010">
    <property type="entry name" value="BLL4672 PROTEIN-RELATED"/>
    <property type="match status" value="1"/>
</dbReference>
<accession>A0A3B0Z2G7</accession>
<dbReference type="SMART" id="SM00530">
    <property type="entry name" value="HTH_XRE"/>
    <property type="match status" value="1"/>
</dbReference>
<organism evidence="2">
    <name type="scientific">hydrothermal vent metagenome</name>
    <dbReference type="NCBI Taxonomy" id="652676"/>
    <lineage>
        <taxon>unclassified sequences</taxon>
        <taxon>metagenomes</taxon>
        <taxon>ecological metagenomes</taxon>
    </lineage>
</organism>
<evidence type="ECO:0000259" key="1">
    <source>
        <dbReference type="PROSITE" id="PS50943"/>
    </source>
</evidence>
<dbReference type="Pfam" id="PF17765">
    <property type="entry name" value="MLTR_LBD"/>
    <property type="match status" value="1"/>
</dbReference>
<dbReference type="AlphaFoldDB" id="A0A3B0Z2G7"/>
<dbReference type="InterPro" id="IPR010982">
    <property type="entry name" value="Lambda_DNA-bd_dom_sf"/>
</dbReference>